<evidence type="ECO:0000256" key="1">
    <source>
        <dbReference type="SAM" id="SignalP"/>
    </source>
</evidence>
<accession>A0A2W2AN93</accession>
<proteinExistence type="predicted"/>
<dbReference type="RefSeq" id="WP_111198542.1">
    <property type="nucleotide sequence ID" value="NZ_QKVK01000004.1"/>
</dbReference>
<name>A0A2W2AN93_9HYPH</name>
<evidence type="ECO:0000313" key="3">
    <source>
        <dbReference type="Proteomes" id="UP000248795"/>
    </source>
</evidence>
<gene>
    <name evidence="2" type="ORF">DK847_10960</name>
</gene>
<feature type="signal peptide" evidence="1">
    <location>
        <begin position="1"/>
        <end position="21"/>
    </location>
</feature>
<organism evidence="2 3">
    <name type="scientific">Aestuariivirga litoralis</name>
    <dbReference type="NCBI Taxonomy" id="2650924"/>
    <lineage>
        <taxon>Bacteria</taxon>
        <taxon>Pseudomonadati</taxon>
        <taxon>Pseudomonadota</taxon>
        <taxon>Alphaproteobacteria</taxon>
        <taxon>Hyphomicrobiales</taxon>
        <taxon>Aestuariivirgaceae</taxon>
        <taxon>Aestuariivirga</taxon>
    </lineage>
</organism>
<evidence type="ECO:0000313" key="2">
    <source>
        <dbReference type="EMBL" id="PZF76965.1"/>
    </source>
</evidence>
<dbReference type="Proteomes" id="UP000248795">
    <property type="component" value="Unassembled WGS sequence"/>
</dbReference>
<dbReference type="AlphaFoldDB" id="A0A2W2AN93"/>
<protein>
    <submittedName>
        <fullName evidence="2">Uncharacterized protein</fullName>
    </submittedName>
</protein>
<dbReference type="EMBL" id="QKVK01000004">
    <property type="protein sequence ID" value="PZF76965.1"/>
    <property type="molecule type" value="Genomic_DNA"/>
</dbReference>
<reference evidence="3" key="1">
    <citation type="submission" date="2018-06" db="EMBL/GenBank/DDBJ databases">
        <title>Aestuariibacter litoralis strain KCTC 52945T.</title>
        <authorList>
            <person name="Li X."/>
            <person name="Salam N."/>
            <person name="Li J.-L."/>
            <person name="Chen Y.-M."/>
            <person name="Yang Z.-W."/>
            <person name="Zhang L.-Y."/>
            <person name="Han M.-X."/>
            <person name="Xiao M."/>
            <person name="Li W.-J."/>
        </authorList>
    </citation>
    <scope>NUCLEOTIDE SEQUENCE [LARGE SCALE GENOMIC DNA]</scope>
    <source>
        <strain evidence="3">KCTC 52945</strain>
    </source>
</reference>
<keyword evidence="1" id="KW-0732">Signal</keyword>
<feature type="chain" id="PRO_5016124329" evidence="1">
    <location>
        <begin position="22"/>
        <end position="821"/>
    </location>
</feature>
<comment type="caution">
    <text evidence="2">The sequence shown here is derived from an EMBL/GenBank/DDBJ whole genome shotgun (WGS) entry which is preliminary data.</text>
</comment>
<sequence length="821" mass="90628">MMKSFAASLTALALLAGPALAQSSCDPAKLADAIDRYAQEPFSARSWRVVQGLGDPMLEPGSADADTWAQQEEWRKLTSAILPDQQDLQNVGWSCRIGYPLSVLKTRIDQLGAQDPYVKQWLLAQQQVIRACSGDDGEISLPEPLADAPAVANRQKADRAYQEASIAFYRDRQKAIPLFKAIAASTSIHRAAAAYNVANLLANAKQPVEARIAADAILADPSMASVHEITRQLLGYIANQEDTAQGWTGLIDGDIAILETPAAQILADDGMKRQYSIALYDIDFVGIRKKEGDWWLDGTLPADATISKSIVDASRQHPMALWMMAGQTANEKYQMAPWSLVGTKWQDRMAQYVGKALAVQPTGAKLQGPALAMLKALAARPDDASRAELWSEARQALDTAENSCGAAPETAAAGLLLNHAVRLSALAGKYDEAEQGLAAAPAKTSKAYAGALYNLAQYQAAQGDTAASRKLRDALITPELLNGMSGDDRMVDRNRFSALLAYVAEDQAQWKDAVLRNSDPGSDITFNFLPTKSLWALADDQSFTPRDRALFARAAWTRDYGLVRKVDGEHLAKLHALNPEIKAIFDQVKVDYPAISPRNQRLLTILRSPPHNILVSMPGGWQNESIRPDSFTEIDGWNPNDKNWWCPYEPDRQLGAIRKQADNTTGFPDYFDWISKRIADVYDPALREPLAERRDAVLNKHPMVRSVDWKELRALSRMPQGPERLSRAAIDWGKASKGKDGAPEALALAVRTTRYGCNWHGGHAAYSKPAQQLLATKFAGTEWQKQTPYWFDCRRTMWNKDFTEKVTTCEPMTWPKQAPLK</sequence>
<keyword evidence="3" id="KW-1185">Reference proteome</keyword>